<keyword evidence="2" id="KW-1185">Reference proteome</keyword>
<proteinExistence type="predicted"/>
<organism evidence="1 2">
    <name type="scientific">Pisolithus microcarpus 441</name>
    <dbReference type="NCBI Taxonomy" id="765257"/>
    <lineage>
        <taxon>Eukaryota</taxon>
        <taxon>Fungi</taxon>
        <taxon>Dikarya</taxon>
        <taxon>Basidiomycota</taxon>
        <taxon>Agaricomycotina</taxon>
        <taxon>Agaricomycetes</taxon>
        <taxon>Agaricomycetidae</taxon>
        <taxon>Boletales</taxon>
        <taxon>Sclerodermatineae</taxon>
        <taxon>Pisolithaceae</taxon>
        <taxon>Pisolithus</taxon>
    </lineage>
</organism>
<evidence type="ECO:0000313" key="2">
    <source>
        <dbReference type="Proteomes" id="UP000054018"/>
    </source>
</evidence>
<name>A0A0C9ZDW4_9AGAM</name>
<reference evidence="2" key="2">
    <citation type="submission" date="2015-01" db="EMBL/GenBank/DDBJ databases">
        <title>Evolutionary Origins and Diversification of the Mycorrhizal Mutualists.</title>
        <authorList>
            <consortium name="DOE Joint Genome Institute"/>
            <consortium name="Mycorrhizal Genomics Consortium"/>
            <person name="Kohler A."/>
            <person name="Kuo A."/>
            <person name="Nagy L.G."/>
            <person name="Floudas D."/>
            <person name="Copeland A."/>
            <person name="Barry K.W."/>
            <person name="Cichocki N."/>
            <person name="Veneault-Fourrey C."/>
            <person name="LaButti K."/>
            <person name="Lindquist E.A."/>
            <person name="Lipzen A."/>
            <person name="Lundell T."/>
            <person name="Morin E."/>
            <person name="Murat C."/>
            <person name="Riley R."/>
            <person name="Ohm R."/>
            <person name="Sun H."/>
            <person name="Tunlid A."/>
            <person name="Henrissat B."/>
            <person name="Grigoriev I.V."/>
            <person name="Hibbett D.S."/>
            <person name="Martin F."/>
        </authorList>
    </citation>
    <scope>NUCLEOTIDE SEQUENCE [LARGE SCALE GENOMIC DNA]</scope>
    <source>
        <strain evidence="2">441</strain>
    </source>
</reference>
<accession>A0A0C9ZDW4</accession>
<protein>
    <submittedName>
        <fullName evidence="1">Uncharacterized protein</fullName>
    </submittedName>
</protein>
<reference evidence="1 2" key="1">
    <citation type="submission" date="2014-04" db="EMBL/GenBank/DDBJ databases">
        <authorList>
            <consortium name="DOE Joint Genome Institute"/>
            <person name="Kuo A."/>
            <person name="Kohler A."/>
            <person name="Costa M.D."/>
            <person name="Nagy L.G."/>
            <person name="Floudas D."/>
            <person name="Copeland A."/>
            <person name="Barry K.W."/>
            <person name="Cichocki N."/>
            <person name="Veneault-Fourrey C."/>
            <person name="LaButti K."/>
            <person name="Lindquist E.A."/>
            <person name="Lipzen A."/>
            <person name="Lundell T."/>
            <person name="Morin E."/>
            <person name="Murat C."/>
            <person name="Sun H."/>
            <person name="Tunlid A."/>
            <person name="Henrissat B."/>
            <person name="Grigoriev I.V."/>
            <person name="Hibbett D.S."/>
            <person name="Martin F."/>
            <person name="Nordberg H.P."/>
            <person name="Cantor M.N."/>
            <person name="Hua S.X."/>
        </authorList>
    </citation>
    <scope>NUCLEOTIDE SEQUENCE [LARGE SCALE GENOMIC DNA]</scope>
    <source>
        <strain evidence="1 2">441</strain>
    </source>
</reference>
<sequence length="61" mass="6842">MYQVVHRIENLSCHVLMGKVPYGSVVPPSGVPTVTKTYTERGTRYFTRLHPALILARCIPS</sequence>
<gene>
    <name evidence="1" type="ORF">PISMIDRAFT_195487</name>
</gene>
<dbReference type="Proteomes" id="UP000054018">
    <property type="component" value="Unassembled WGS sequence"/>
</dbReference>
<dbReference type="AlphaFoldDB" id="A0A0C9ZDW4"/>
<dbReference type="HOGENOM" id="CLU_2923521_0_0_1"/>
<dbReference type="EMBL" id="KN833811">
    <property type="protein sequence ID" value="KIK18143.1"/>
    <property type="molecule type" value="Genomic_DNA"/>
</dbReference>
<evidence type="ECO:0000313" key="1">
    <source>
        <dbReference type="EMBL" id="KIK18143.1"/>
    </source>
</evidence>